<keyword evidence="7 10" id="KW-0443">Lipid metabolism</keyword>
<dbReference type="GO" id="GO:0005789">
    <property type="term" value="C:endoplasmic reticulum membrane"/>
    <property type="evidence" value="ECO:0007669"/>
    <property type="project" value="TreeGrafter"/>
</dbReference>
<dbReference type="GO" id="GO:0034626">
    <property type="term" value="P:fatty acid elongation, polyunsaturated fatty acid"/>
    <property type="evidence" value="ECO:0007669"/>
    <property type="project" value="TreeGrafter"/>
</dbReference>
<keyword evidence="9 10" id="KW-0275">Fatty acid biosynthesis</keyword>
<keyword evidence="5 10" id="KW-0276">Fatty acid metabolism</keyword>
<dbReference type="AlphaFoldDB" id="A0A6J1TKQ2"/>
<dbReference type="InterPro" id="IPR030457">
    <property type="entry name" value="ELO_CS"/>
</dbReference>
<comment type="similarity">
    <text evidence="10">Belongs to the ELO family.</text>
</comment>
<dbReference type="PANTHER" id="PTHR11157:SF164">
    <property type="entry name" value="ELONGATION OF VERY LONG CHAIN FATTY ACIDS PROTEIN"/>
    <property type="match status" value="1"/>
</dbReference>
<keyword evidence="2 10" id="KW-0444">Lipid biosynthesis</keyword>
<reference evidence="12" key="1">
    <citation type="submission" date="2025-08" db="UniProtKB">
        <authorList>
            <consortium name="RefSeq"/>
        </authorList>
    </citation>
    <scope>IDENTIFICATION</scope>
    <source>
        <tissue evidence="12">Whole organism</tissue>
    </source>
</reference>
<feature type="transmembrane region" description="Helical" evidence="10">
    <location>
        <begin position="207"/>
        <end position="228"/>
    </location>
</feature>
<comment type="subcellular location">
    <subcellularLocation>
        <location evidence="1">Membrane</location>
        <topology evidence="1">Multi-pass membrane protein</topology>
    </subcellularLocation>
</comment>
<feature type="transmembrane region" description="Helical" evidence="10">
    <location>
        <begin position="234"/>
        <end position="253"/>
    </location>
</feature>
<keyword evidence="11" id="KW-1185">Reference proteome</keyword>
<dbReference type="PROSITE" id="PS01188">
    <property type="entry name" value="ELO"/>
    <property type="match status" value="1"/>
</dbReference>
<dbReference type="InterPro" id="IPR002076">
    <property type="entry name" value="ELO_fam"/>
</dbReference>
<dbReference type="GO" id="GO:0030148">
    <property type="term" value="P:sphingolipid biosynthetic process"/>
    <property type="evidence" value="ECO:0007669"/>
    <property type="project" value="TreeGrafter"/>
</dbReference>
<dbReference type="GO" id="GO:0009922">
    <property type="term" value="F:fatty acid elongase activity"/>
    <property type="evidence" value="ECO:0007669"/>
    <property type="project" value="UniProtKB-EC"/>
</dbReference>
<organism evidence="11 12">
    <name type="scientific">Frankliniella occidentalis</name>
    <name type="common">Western flower thrips</name>
    <name type="synonym">Euthrips occidentalis</name>
    <dbReference type="NCBI Taxonomy" id="133901"/>
    <lineage>
        <taxon>Eukaryota</taxon>
        <taxon>Metazoa</taxon>
        <taxon>Ecdysozoa</taxon>
        <taxon>Arthropoda</taxon>
        <taxon>Hexapoda</taxon>
        <taxon>Insecta</taxon>
        <taxon>Pterygota</taxon>
        <taxon>Neoptera</taxon>
        <taxon>Paraneoptera</taxon>
        <taxon>Thysanoptera</taxon>
        <taxon>Terebrantia</taxon>
        <taxon>Thripoidea</taxon>
        <taxon>Thripidae</taxon>
        <taxon>Frankliniella</taxon>
    </lineage>
</organism>
<gene>
    <name evidence="12" type="primary">LOC113217585</name>
</gene>
<feature type="transmembrane region" description="Helical" evidence="10">
    <location>
        <begin position="150"/>
        <end position="168"/>
    </location>
</feature>
<evidence type="ECO:0000256" key="2">
    <source>
        <dbReference type="ARBA" id="ARBA00022516"/>
    </source>
</evidence>
<evidence type="ECO:0000256" key="1">
    <source>
        <dbReference type="ARBA" id="ARBA00004141"/>
    </source>
</evidence>
<proteinExistence type="inferred from homology"/>
<dbReference type="RefSeq" id="XP_026293327.1">
    <property type="nucleotide sequence ID" value="XM_026437542.2"/>
</dbReference>
<evidence type="ECO:0000256" key="3">
    <source>
        <dbReference type="ARBA" id="ARBA00022679"/>
    </source>
</evidence>
<protein>
    <recommendedName>
        <fullName evidence="10">Elongation of very long chain fatty acids protein</fullName>
        <ecNumber evidence="10">2.3.1.199</ecNumber>
    </recommendedName>
    <alternativeName>
        <fullName evidence="10">Very-long-chain 3-oxoacyl-CoA synthase</fullName>
    </alternativeName>
</protein>
<keyword evidence="3 10" id="KW-0808">Transferase</keyword>
<keyword evidence="8 10" id="KW-0472">Membrane</keyword>
<name>A0A6J1TKQ2_FRAOC</name>
<feature type="transmembrane region" description="Helical" evidence="10">
    <location>
        <begin position="37"/>
        <end position="54"/>
    </location>
</feature>
<dbReference type="GeneID" id="113217585"/>
<keyword evidence="4 10" id="KW-0812">Transmembrane</keyword>
<evidence type="ECO:0000256" key="8">
    <source>
        <dbReference type="ARBA" id="ARBA00023136"/>
    </source>
</evidence>
<dbReference type="KEGG" id="foc:113217585"/>
<feature type="transmembrane region" description="Helical" evidence="10">
    <location>
        <begin position="174"/>
        <end position="195"/>
    </location>
</feature>
<evidence type="ECO:0000256" key="9">
    <source>
        <dbReference type="ARBA" id="ARBA00023160"/>
    </source>
</evidence>
<keyword evidence="6 10" id="KW-1133">Transmembrane helix</keyword>
<dbReference type="Pfam" id="PF01151">
    <property type="entry name" value="ELO"/>
    <property type="match status" value="1"/>
</dbReference>
<sequence length="273" mass="31767">MSRLIRPLTDVLAHWGTGLFSYVDPRTEHLPMARNPLPVFAIVGAYLYFSLSYGPRFMKNRQPFKLKRVMLVYNAVQVVWCAYLVEECLRVGWGGTYNWICEPVNTAKTPRSLQAAQVCYQFLLLKIVDLLDTVFMILRKNARQVSFLHVYHHSLMVFVGWLCVKVAPGEHHTFLGFVNLIVHTIMYSYYFYSLLNPDAKSAQWKRYITLIQFVQFFLIGAHEIISLFHPDCDVIRPFTFGIIVQSAFMTALFKDFYHKAYGQGRNKKEKLNS</sequence>
<evidence type="ECO:0000256" key="10">
    <source>
        <dbReference type="RuleBase" id="RU361115"/>
    </source>
</evidence>
<evidence type="ECO:0000256" key="5">
    <source>
        <dbReference type="ARBA" id="ARBA00022832"/>
    </source>
</evidence>
<evidence type="ECO:0000256" key="7">
    <source>
        <dbReference type="ARBA" id="ARBA00023098"/>
    </source>
</evidence>
<dbReference type="GO" id="GO:0034625">
    <property type="term" value="P:fatty acid elongation, monounsaturated fatty acid"/>
    <property type="evidence" value="ECO:0007669"/>
    <property type="project" value="TreeGrafter"/>
</dbReference>
<evidence type="ECO:0000256" key="6">
    <source>
        <dbReference type="ARBA" id="ARBA00022989"/>
    </source>
</evidence>
<dbReference type="EC" id="2.3.1.199" evidence="10"/>
<dbReference type="PANTHER" id="PTHR11157">
    <property type="entry name" value="FATTY ACID ACYL TRANSFERASE-RELATED"/>
    <property type="match status" value="1"/>
</dbReference>
<dbReference type="GO" id="GO:0042761">
    <property type="term" value="P:very long-chain fatty acid biosynthetic process"/>
    <property type="evidence" value="ECO:0007669"/>
    <property type="project" value="TreeGrafter"/>
</dbReference>
<dbReference type="Proteomes" id="UP000504606">
    <property type="component" value="Unplaced"/>
</dbReference>
<evidence type="ECO:0000313" key="12">
    <source>
        <dbReference type="RefSeq" id="XP_026293327.1"/>
    </source>
</evidence>
<accession>A0A6J1TKQ2</accession>
<evidence type="ECO:0000313" key="11">
    <source>
        <dbReference type="Proteomes" id="UP000504606"/>
    </source>
</evidence>
<evidence type="ECO:0000256" key="4">
    <source>
        <dbReference type="ARBA" id="ARBA00022692"/>
    </source>
</evidence>
<dbReference type="GO" id="GO:0019367">
    <property type="term" value="P:fatty acid elongation, saturated fatty acid"/>
    <property type="evidence" value="ECO:0007669"/>
    <property type="project" value="TreeGrafter"/>
</dbReference>
<comment type="catalytic activity">
    <reaction evidence="10">
        <text>a very-long-chain acyl-CoA + malonyl-CoA + H(+) = a very-long-chain 3-oxoacyl-CoA + CO2 + CoA</text>
        <dbReference type="Rhea" id="RHEA:32727"/>
        <dbReference type="ChEBI" id="CHEBI:15378"/>
        <dbReference type="ChEBI" id="CHEBI:16526"/>
        <dbReference type="ChEBI" id="CHEBI:57287"/>
        <dbReference type="ChEBI" id="CHEBI:57384"/>
        <dbReference type="ChEBI" id="CHEBI:90725"/>
        <dbReference type="ChEBI" id="CHEBI:90736"/>
        <dbReference type="EC" id="2.3.1.199"/>
    </reaction>
</comment>